<dbReference type="EMBL" id="JBHSOG010000092">
    <property type="protein sequence ID" value="MFC5771203.1"/>
    <property type="molecule type" value="Genomic_DNA"/>
</dbReference>
<dbReference type="InterPro" id="IPR050620">
    <property type="entry name" value="Thioredoxin_H-type-like"/>
</dbReference>
<organism evidence="2 3">
    <name type="scientific">Thauera sinica</name>
    <dbReference type="NCBI Taxonomy" id="2665146"/>
    <lineage>
        <taxon>Bacteria</taxon>
        <taxon>Pseudomonadati</taxon>
        <taxon>Pseudomonadota</taxon>
        <taxon>Betaproteobacteria</taxon>
        <taxon>Rhodocyclales</taxon>
        <taxon>Zoogloeaceae</taxon>
        <taxon>Thauera</taxon>
    </lineage>
</organism>
<sequence>MHDDSTAHEPARSEVDALEGATVVEFGASWCGHCRAAQPAIAAALAAHPRVRHLRVEDGPARRLGRAFRVKLWPTLVFLRDGEEVARLVRPTAAGEILQALGQIDHAA</sequence>
<dbReference type="PANTHER" id="PTHR10438:SF468">
    <property type="entry name" value="THIOREDOXIN-1-RELATED"/>
    <property type="match status" value="1"/>
</dbReference>
<dbReference type="SUPFAM" id="SSF52833">
    <property type="entry name" value="Thioredoxin-like"/>
    <property type="match status" value="1"/>
</dbReference>
<evidence type="ECO:0000313" key="2">
    <source>
        <dbReference type="EMBL" id="MFC5771203.1"/>
    </source>
</evidence>
<feature type="domain" description="Thioredoxin" evidence="1">
    <location>
        <begin position="1"/>
        <end position="106"/>
    </location>
</feature>
<evidence type="ECO:0000313" key="3">
    <source>
        <dbReference type="Proteomes" id="UP001595974"/>
    </source>
</evidence>
<evidence type="ECO:0000259" key="1">
    <source>
        <dbReference type="PROSITE" id="PS51352"/>
    </source>
</evidence>
<dbReference type="Pfam" id="PF00085">
    <property type="entry name" value="Thioredoxin"/>
    <property type="match status" value="1"/>
</dbReference>
<dbReference type="InterPro" id="IPR036249">
    <property type="entry name" value="Thioredoxin-like_sf"/>
</dbReference>
<dbReference type="InterPro" id="IPR013766">
    <property type="entry name" value="Thioredoxin_domain"/>
</dbReference>
<protein>
    <submittedName>
        <fullName evidence="2">Thioredoxin family protein</fullName>
    </submittedName>
</protein>
<comment type="caution">
    <text evidence="2">The sequence shown here is derived from an EMBL/GenBank/DDBJ whole genome shotgun (WGS) entry which is preliminary data.</text>
</comment>
<dbReference type="PANTHER" id="PTHR10438">
    <property type="entry name" value="THIOREDOXIN"/>
    <property type="match status" value="1"/>
</dbReference>
<reference evidence="3" key="1">
    <citation type="journal article" date="2019" name="Int. J. Syst. Evol. Microbiol.">
        <title>The Global Catalogue of Microorganisms (GCM) 10K type strain sequencing project: providing services to taxonomists for standard genome sequencing and annotation.</title>
        <authorList>
            <consortium name="The Broad Institute Genomics Platform"/>
            <consortium name="The Broad Institute Genome Sequencing Center for Infectious Disease"/>
            <person name="Wu L."/>
            <person name="Ma J."/>
        </authorList>
    </citation>
    <scope>NUCLEOTIDE SEQUENCE [LARGE SCALE GENOMIC DNA]</scope>
    <source>
        <strain evidence="3">SHR3</strain>
    </source>
</reference>
<dbReference type="PROSITE" id="PS51352">
    <property type="entry name" value="THIOREDOXIN_2"/>
    <property type="match status" value="1"/>
</dbReference>
<dbReference type="Proteomes" id="UP001595974">
    <property type="component" value="Unassembled WGS sequence"/>
</dbReference>
<dbReference type="Gene3D" id="3.40.30.10">
    <property type="entry name" value="Glutaredoxin"/>
    <property type="match status" value="1"/>
</dbReference>
<dbReference type="RefSeq" id="WP_096449614.1">
    <property type="nucleotide sequence ID" value="NZ_JBHSOG010000092.1"/>
</dbReference>
<proteinExistence type="predicted"/>
<dbReference type="CDD" id="cd02947">
    <property type="entry name" value="TRX_family"/>
    <property type="match status" value="1"/>
</dbReference>
<accession>A0ABW1AVL6</accession>
<keyword evidence="3" id="KW-1185">Reference proteome</keyword>
<name>A0ABW1AVL6_9RHOO</name>
<gene>
    <name evidence="2" type="ORF">ACFPTN_17625</name>
</gene>